<evidence type="ECO:0000256" key="7">
    <source>
        <dbReference type="RuleBase" id="RU363032"/>
    </source>
</evidence>
<reference evidence="9 10" key="1">
    <citation type="submission" date="2018-11" db="EMBL/GenBank/DDBJ databases">
        <title>Trebonia kvetii gen.nov., sp.nov., a novel acidophilic actinobacterium, and proposal of the new actinobacterial family Treboniaceae fam. nov.</title>
        <authorList>
            <person name="Rapoport D."/>
            <person name="Sagova-Mareckova M."/>
            <person name="Sedlacek I."/>
            <person name="Provaznik J."/>
            <person name="Kralova S."/>
            <person name="Pavlinic D."/>
            <person name="Benes V."/>
            <person name="Kopecky J."/>
        </authorList>
    </citation>
    <scope>NUCLEOTIDE SEQUENCE [LARGE SCALE GENOMIC DNA]</scope>
    <source>
        <strain evidence="9 10">15Tr583</strain>
    </source>
</reference>
<feature type="transmembrane region" description="Helical" evidence="7">
    <location>
        <begin position="6"/>
        <end position="25"/>
    </location>
</feature>
<comment type="similarity">
    <text evidence="7">Belongs to the binding-protein-dependent transport system permease family.</text>
</comment>
<dbReference type="PANTHER" id="PTHR43386:SF25">
    <property type="entry name" value="PEPTIDE ABC TRANSPORTER PERMEASE PROTEIN"/>
    <property type="match status" value="1"/>
</dbReference>
<keyword evidence="10" id="KW-1185">Reference proteome</keyword>
<dbReference type="InterPro" id="IPR000515">
    <property type="entry name" value="MetI-like"/>
</dbReference>
<dbReference type="AlphaFoldDB" id="A0A6P2BN68"/>
<evidence type="ECO:0000259" key="8">
    <source>
        <dbReference type="PROSITE" id="PS50928"/>
    </source>
</evidence>
<dbReference type="CDD" id="cd06261">
    <property type="entry name" value="TM_PBP2"/>
    <property type="match status" value="1"/>
</dbReference>
<accession>A0A6P2BN68</accession>
<organism evidence="9 10">
    <name type="scientific">Trebonia kvetii</name>
    <dbReference type="NCBI Taxonomy" id="2480626"/>
    <lineage>
        <taxon>Bacteria</taxon>
        <taxon>Bacillati</taxon>
        <taxon>Actinomycetota</taxon>
        <taxon>Actinomycetes</taxon>
        <taxon>Streptosporangiales</taxon>
        <taxon>Treboniaceae</taxon>
        <taxon>Trebonia</taxon>
    </lineage>
</organism>
<dbReference type="OrthoDB" id="8906042at2"/>
<dbReference type="Pfam" id="PF00528">
    <property type="entry name" value="BPD_transp_1"/>
    <property type="match status" value="1"/>
</dbReference>
<dbReference type="Gene3D" id="1.10.3720.10">
    <property type="entry name" value="MetI-like"/>
    <property type="match status" value="1"/>
</dbReference>
<evidence type="ECO:0000256" key="2">
    <source>
        <dbReference type="ARBA" id="ARBA00022448"/>
    </source>
</evidence>
<evidence type="ECO:0000256" key="5">
    <source>
        <dbReference type="ARBA" id="ARBA00022989"/>
    </source>
</evidence>
<evidence type="ECO:0000256" key="4">
    <source>
        <dbReference type="ARBA" id="ARBA00022692"/>
    </source>
</evidence>
<dbReference type="InterPro" id="IPR035906">
    <property type="entry name" value="MetI-like_sf"/>
</dbReference>
<comment type="subcellular location">
    <subcellularLocation>
        <location evidence="1 7">Cell membrane</location>
        <topology evidence="1 7">Multi-pass membrane protein</topology>
    </subcellularLocation>
</comment>
<protein>
    <submittedName>
        <fullName evidence="9">ABC transporter permease</fullName>
    </submittedName>
</protein>
<keyword evidence="3" id="KW-1003">Cell membrane</keyword>
<feature type="domain" description="ABC transmembrane type-1" evidence="8">
    <location>
        <begin position="64"/>
        <end position="253"/>
    </location>
</feature>
<comment type="caution">
    <text evidence="9">The sequence shown here is derived from an EMBL/GenBank/DDBJ whole genome shotgun (WGS) entry which is preliminary data.</text>
</comment>
<dbReference type="Proteomes" id="UP000460272">
    <property type="component" value="Unassembled WGS sequence"/>
</dbReference>
<keyword evidence="4 7" id="KW-0812">Transmembrane</keyword>
<evidence type="ECO:0000256" key="1">
    <source>
        <dbReference type="ARBA" id="ARBA00004651"/>
    </source>
</evidence>
<feature type="transmembrane region" description="Helical" evidence="7">
    <location>
        <begin position="113"/>
        <end position="139"/>
    </location>
</feature>
<dbReference type="PANTHER" id="PTHR43386">
    <property type="entry name" value="OLIGOPEPTIDE TRANSPORT SYSTEM PERMEASE PROTEIN APPC"/>
    <property type="match status" value="1"/>
</dbReference>
<evidence type="ECO:0000313" key="9">
    <source>
        <dbReference type="EMBL" id="TVY99970.1"/>
    </source>
</evidence>
<dbReference type="EMBL" id="RPFW01000011">
    <property type="protein sequence ID" value="TVY99970.1"/>
    <property type="molecule type" value="Genomic_DNA"/>
</dbReference>
<keyword evidence="5 7" id="KW-1133">Transmembrane helix</keyword>
<dbReference type="InterPro" id="IPR050366">
    <property type="entry name" value="BP-dependent_transpt_permease"/>
</dbReference>
<evidence type="ECO:0000313" key="10">
    <source>
        <dbReference type="Proteomes" id="UP000460272"/>
    </source>
</evidence>
<proteinExistence type="inferred from homology"/>
<feature type="transmembrane region" description="Helical" evidence="7">
    <location>
        <begin position="230"/>
        <end position="252"/>
    </location>
</feature>
<evidence type="ECO:0000256" key="6">
    <source>
        <dbReference type="ARBA" id="ARBA00023136"/>
    </source>
</evidence>
<feature type="transmembrane region" description="Helical" evidence="7">
    <location>
        <begin position="181"/>
        <end position="210"/>
    </location>
</feature>
<dbReference type="GO" id="GO:0055085">
    <property type="term" value="P:transmembrane transport"/>
    <property type="evidence" value="ECO:0007669"/>
    <property type="project" value="InterPro"/>
</dbReference>
<gene>
    <name evidence="9" type="ORF">EAS64_40130</name>
</gene>
<dbReference type="GO" id="GO:0005886">
    <property type="term" value="C:plasma membrane"/>
    <property type="evidence" value="ECO:0007669"/>
    <property type="project" value="UniProtKB-SubCell"/>
</dbReference>
<evidence type="ECO:0000256" key="3">
    <source>
        <dbReference type="ARBA" id="ARBA00022475"/>
    </source>
</evidence>
<name>A0A6P2BN68_9ACTN</name>
<keyword evidence="6 7" id="KW-0472">Membrane</keyword>
<feature type="transmembrane region" description="Helical" evidence="7">
    <location>
        <begin position="68"/>
        <end position="93"/>
    </location>
</feature>
<keyword evidence="2 7" id="KW-0813">Transport</keyword>
<dbReference type="PROSITE" id="PS50928">
    <property type="entry name" value="ABC_TM1"/>
    <property type="match status" value="1"/>
</dbReference>
<dbReference type="SUPFAM" id="SSF161098">
    <property type="entry name" value="MetI-like"/>
    <property type="match status" value="1"/>
</dbReference>
<sequence length="289" mass="29977">MPSARIALVILAGILFLTIFGSVLAPQNPLTINSSALFQGPSRAHWLGTDYLGRDVLSRLMAGTRLSVLTALEAVGIGLVAGVPLGVATVFLGRVFDFIANRVADALLTLPSIFFVVAVTAALGNGLVQAMFPVGILLVPAFFRITRSATLEFTGAQYVEAAELMGGSKPHVIRVHVMRKVFPTIAVTTATVTGAALLSVSFLTFLGIGVQPPAPTWGGVLSSDLNYLNLAPWAPFIPGALIAITVGALNALADAYRDRTGPGTLLLPAADPVIKTHSTLTPAEAADAA</sequence>